<dbReference type="InterPro" id="IPR007691">
    <property type="entry name" value="LpxD"/>
</dbReference>
<dbReference type="UniPathway" id="UPA00973"/>
<accession>A0A4R6VQV2</accession>
<keyword evidence="1 7" id="KW-0444">Lipid biosynthesis</keyword>
<comment type="subunit">
    <text evidence="7">Homotrimer.</text>
</comment>
<evidence type="ECO:0000256" key="3">
    <source>
        <dbReference type="ARBA" id="ARBA00022679"/>
    </source>
</evidence>
<dbReference type="CDD" id="cd03352">
    <property type="entry name" value="LbH_LpxD"/>
    <property type="match status" value="1"/>
</dbReference>
<evidence type="ECO:0000256" key="7">
    <source>
        <dbReference type="HAMAP-Rule" id="MF_00523"/>
    </source>
</evidence>
<dbReference type="GO" id="GO:0009245">
    <property type="term" value="P:lipid A biosynthetic process"/>
    <property type="evidence" value="ECO:0007669"/>
    <property type="project" value="UniProtKB-UniRule"/>
</dbReference>
<evidence type="ECO:0000256" key="2">
    <source>
        <dbReference type="ARBA" id="ARBA00022556"/>
    </source>
</evidence>
<dbReference type="SUPFAM" id="SSF51161">
    <property type="entry name" value="Trimeric LpxA-like enzymes"/>
    <property type="match status" value="1"/>
</dbReference>
<dbReference type="InterPro" id="IPR011004">
    <property type="entry name" value="Trimer_LpxA-like_sf"/>
</dbReference>
<dbReference type="OrthoDB" id="9784739at2"/>
<keyword evidence="3 7" id="KW-0808">Transferase</keyword>
<dbReference type="EC" id="2.3.1.191" evidence="7"/>
<protein>
    <recommendedName>
        <fullName evidence="7">UDP-3-O-acylglucosamine N-acyltransferase</fullName>
        <ecNumber evidence="7">2.3.1.191</ecNumber>
    </recommendedName>
</protein>
<dbReference type="Pfam" id="PF04613">
    <property type="entry name" value="LpxD"/>
    <property type="match status" value="1"/>
</dbReference>
<reference evidence="9 10" key="1">
    <citation type="submission" date="2019-03" db="EMBL/GenBank/DDBJ databases">
        <title>Genomic Encyclopedia of Type Strains, Phase III (KMG-III): the genomes of soil and plant-associated and newly described type strains.</title>
        <authorList>
            <person name="Whitman W."/>
        </authorList>
    </citation>
    <scope>NUCLEOTIDE SEQUENCE [LARGE SCALE GENOMIC DNA]</scope>
    <source>
        <strain evidence="9 10">CGMCC 1.7002</strain>
    </source>
</reference>
<evidence type="ECO:0000259" key="8">
    <source>
        <dbReference type="Pfam" id="PF04613"/>
    </source>
</evidence>
<evidence type="ECO:0000313" key="10">
    <source>
        <dbReference type="Proteomes" id="UP000295391"/>
    </source>
</evidence>
<feature type="active site" description="Proton acceptor" evidence="7">
    <location>
        <position position="255"/>
    </location>
</feature>
<dbReference type="Gene3D" id="2.160.10.10">
    <property type="entry name" value="Hexapeptide repeat proteins"/>
    <property type="match status" value="1"/>
</dbReference>
<dbReference type="InterPro" id="IPR001451">
    <property type="entry name" value="Hexapep"/>
</dbReference>
<dbReference type="InterPro" id="IPR020573">
    <property type="entry name" value="UDP_GlcNAc_AcTrfase_non-rep"/>
</dbReference>
<feature type="domain" description="UDP-3-O-[3-hydroxymyristoyl] glucosamine N-acyltransferase non-repeat region" evidence="8">
    <location>
        <begin position="42"/>
        <end position="108"/>
    </location>
</feature>
<keyword evidence="10" id="KW-1185">Reference proteome</keyword>
<dbReference type="Pfam" id="PF14602">
    <property type="entry name" value="Hexapep_2"/>
    <property type="match status" value="2"/>
</dbReference>
<sequence>MVDPRFYSKRDGMSLADALRHVGEEALADQLGKEVADTIIAGAGTVPYLKPNEIGFISDARYGKLATQCEDGVVFVSSDFERPKPSAEKVCTFIECSDPYQVFTKILDFLYADGIRLLGYCAAISPDILGNGAHLSPNVYFGADVEIGDNVVIGPNTMIGRGVTIGHNVIIGDNVSIQAAHIGDGAVIHSGARIGTEGFGFLPRAAGPQKIPQLGRVILQNGVEIGANTCVDRGTLDDTIIGENTKIDNLVQVGHNTKIGRNCQIAAKSGFAGSSEIGDNVLFGGRASIVNKAKLGDRCVVMACSIVSKSQKADTVLAGNPAVDVKQWRRMQAKLKMMGRE</sequence>
<dbReference type="Proteomes" id="UP000295391">
    <property type="component" value="Unassembled WGS sequence"/>
</dbReference>
<keyword evidence="5 7" id="KW-0443">Lipid metabolism</keyword>
<proteinExistence type="inferred from homology"/>
<dbReference type="Pfam" id="PF00132">
    <property type="entry name" value="Hexapep"/>
    <property type="match status" value="2"/>
</dbReference>
<dbReference type="RefSeq" id="WP_133571061.1">
    <property type="nucleotide sequence ID" value="NZ_SNYR01000001.1"/>
</dbReference>
<comment type="function">
    <text evidence="7">Catalyzes the N-acylation of UDP-3-O-acylglucosamine using 3-hydroxyacyl-ACP as the acyl donor. Is involved in the biosynthesis of lipid A, a phosphorylated glycolipid that anchors the lipopolysaccharide to the outer membrane of the cell.</text>
</comment>
<gene>
    <name evidence="7" type="primary">lpxD</name>
    <name evidence="9" type="ORF">ATL17_0355</name>
</gene>
<evidence type="ECO:0000256" key="1">
    <source>
        <dbReference type="ARBA" id="ARBA00022516"/>
    </source>
</evidence>
<dbReference type="PANTHER" id="PTHR43378">
    <property type="entry name" value="UDP-3-O-ACYLGLUCOSAMINE N-ACYLTRANSFERASE"/>
    <property type="match status" value="1"/>
</dbReference>
<dbReference type="NCBIfam" id="NF002060">
    <property type="entry name" value="PRK00892.1"/>
    <property type="match status" value="1"/>
</dbReference>
<comment type="caution">
    <text evidence="9">The sequence shown here is derived from an EMBL/GenBank/DDBJ whole genome shotgun (WGS) entry which is preliminary data.</text>
</comment>
<evidence type="ECO:0000256" key="4">
    <source>
        <dbReference type="ARBA" id="ARBA00022737"/>
    </source>
</evidence>
<keyword evidence="2 7" id="KW-0441">Lipid A biosynthesis</keyword>
<dbReference type="PANTHER" id="PTHR43378:SF2">
    <property type="entry name" value="UDP-3-O-ACYLGLUCOSAMINE N-ACYLTRANSFERASE 1, MITOCHONDRIAL-RELATED"/>
    <property type="match status" value="1"/>
</dbReference>
<organism evidence="9 10">
    <name type="scientific">Maritalea mobilis</name>
    <dbReference type="NCBI Taxonomy" id="483324"/>
    <lineage>
        <taxon>Bacteria</taxon>
        <taxon>Pseudomonadati</taxon>
        <taxon>Pseudomonadota</taxon>
        <taxon>Alphaproteobacteria</taxon>
        <taxon>Hyphomicrobiales</taxon>
        <taxon>Devosiaceae</taxon>
        <taxon>Maritalea</taxon>
    </lineage>
</organism>
<dbReference type="GO" id="GO:0016410">
    <property type="term" value="F:N-acyltransferase activity"/>
    <property type="evidence" value="ECO:0007669"/>
    <property type="project" value="InterPro"/>
</dbReference>
<keyword evidence="4 7" id="KW-0677">Repeat</keyword>
<evidence type="ECO:0000256" key="6">
    <source>
        <dbReference type="ARBA" id="ARBA00023315"/>
    </source>
</evidence>
<comment type="pathway">
    <text evidence="7">Bacterial outer membrane biogenesis; LPS lipid A biosynthesis.</text>
</comment>
<comment type="similarity">
    <text evidence="7">Belongs to the transferase hexapeptide repeat family. LpxD subfamily.</text>
</comment>
<dbReference type="GO" id="GO:0103118">
    <property type="term" value="F:UDP-3-O-[(3R)-3-hydroxyacyl]-glucosamine N-acyltransferase activity"/>
    <property type="evidence" value="ECO:0007669"/>
    <property type="project" value="UniProtKB-EC"/>
</dbReference>
<evidence type="ECO:0000313" key="9">
    <source>
        <dbReference type="EMBL" id="TDQ66362.1"/>
    </source>
</evidence>
<dbReference type="EMBL" id="SNYR01000001">
    <property type="protein sequence ID" value="TDQ66362.1"/>
    <property type="molecule type" value="Genomic_DNA"/>
</dbReference>
<keyword evidence="6 7" id="KW-0012">Acyltransferase</keyword>
<dbReference type="AlphaFoldDB" id="A0A4R6VQV2"/>
<evidence type="ECO:0000256" key="5">
    <source>
        <dbReference type="ARBA" id="ARBA00023098"/>
    </source>
</evidence>
<dbReference type="NCBIfam" id="TIGR01853">
    <property type="entry name" value="lipid_A_lpxD"/>
    <property type="match status" value="1"/>
</dbReference>
<comment type="catalytic activity">
    <reaction evidence="7">
        <text>a UDP-3-O-[(3R)-3-hydroxyacyl]-alpha-D-glucosamine + a (3R)-hydroxyacyl-[ACP] = a UDP-2-N,3-O-bis[(3R)-3-hydroxyacyl]-alpha-D-glucosamine + holo-[ACP] + H(+)</text>
        <dbReference type="Rhea" id="RHEA:53836"/>
        <dbReference type="Rhea" id="RHEA-COMP:9685"/>
        <dbReference type="Rhea" id="RHEA-COMP:9945"/>
        <dbReference type="ChEBI" id="CHEBI:15378"/>
        <dbReference type="ChEBI" id="CHEBI:64479"/>
        <dbReference type="ChEBI" id="CHEBI:78827"/>
        <dbReference type="ChEBI" id="CHEBI:137740"/>
        <dbReference type="ChEBI" id="CHEBI:137748"/>
        <dbReference type="EC" id="2.3.1.191"/>
    </reaction>
</comment>
<dbReference type="HAMAP" id="MF_00523">
    <property type="entry name" value="LpxD"/>
    <property type="match status" value="1"/>
</dbReference>
<dbReference type="GO" id="GO:0016020">
    <property type="term" value="C:membrane"/>
    <property type="evidence" value="ECO:0007669"/>
    <property type="project" value="GOC"/>
</dbReference>
<dbReference type="Gene3D" id="3.40.1390.10">
    <property type="entry name" value="MurE/MurF, N-terminal domain"/>
    <property type="match status" value="1"/>
</dbReference>
<name>A0A4R6VQV2_9HYPH</name>